<dbReference type="EMBL" id="CP070499">
    <property type="protein sequence ID" value="QSB16743.1"/>
    <property type="molecule type" value="Genomic_DNA"/>
</dbReference>
<sequence length="526" mass="57051">MALHEVEEALAAAQDLPEGDGKVAELERLVAHADAAEDLRLAFEARISLIEAYWNATDSWRLVPTFHWCLRTVDREPALFTAEDTERLLFLYGWAVSTATNTPRIPLADIDALLDDMERRFRAAGHSLRHVYTLRCFAVDMTRGEQQARPWFDRWRTAKRGRVGEPPGYDLNLQGALLAGWEDDTAAIPLLERVLAEGLLGGEPELPLSQLMLPYLRQGRLAEAGRAHVRTYSAQRGRAVRFHHVSDHLDFCALSGHLERGLDILVDVLPDLEKQPADDWTAMWVAASGALVCRLATDAGMGERSIAPPSDGHDPAAPGTVAALGDRLAATALAVAARFDERDGSDHNTVDVKRHLARQPLTEPFPLPGSASAAAGAEPGITSPGDGAQLDQLGPLTTEAITAVLDERGDSYRVEASGAVTGQWTSAFVQLERVGEDQTILHARVMASRTLTVDRLAEAYEFCNSWNRDTLLPKAYAHDTGDGTLILVGETNIDLAAGVSHRQLTLLVSAAIDVGGQFAAAAEQLP</sequence>
<dbReference type="AlphaFoldDB" id="A0A895YN59"/>
<proteinExistence type="predicted"/>
<organism evidence="2 3">
    <name type="scientific">Natronosporangium hydrolyticum</name>
    <dbReference type="NCBI Taxonomy" id="2811111"/>
    <lineage>
        <taxon>Bacteria</taxon>
        <taxon>Bacillati</taxon>
        <taxon>Actinomycetota</taxon>
        <taxon>Actinomycetes</taxon>
        <taxon>Micromonosporales</taxon>
        <taxon>Micromonosporaceae</taxon>
        <taxon>Natronosporangium</taxon>
    </lineage>
</organism>
<name>A0A895YN59_9ACTN</name>
<dbReference type="KEGG" id="nhy:JQS43_10945"/>
<keyword evidence="3" id="KW-1185">Reference proteome</keyword>
<gene>
    <name evidence="2" type="ORF">JQS43_10945</name>
</gene>
<reference evidence="2" key="1">
    <citation type="submission" date="2021-02" db="EMBL/GenBank/DDBJ databases">
        <title>Natrosporangium hydrolyticum gen. nov., sp. nov, a haloalkaliphilic actinobacterium from a soda solonchak soil.</title>
        <authorList>
            <person name="Sorokin D.Y."/>
            <person name="Khijniak T.V."/>
            <person name="Zakharycheva A.P."/>
            <person name="Boueva O.V."/>
            <person name="Ariskina E.V."/>
            <person name="Hahnke R.L."/>
            <person name="Bunk B."/>
            <person name="Sproer C."/>
            <person name="Schumann P."/>
            <person name="Evtushenko L.I."/>
            <person name="Kublanov I.V."/>
        </authorList>
    </citation>
    <scope>NUCLEOTIDE SEQUENCE</scope>
    <source>
        <strain evidence="2">DSM 106523</strain>
    </source>
</reference>
<dbReference type="RefSeq" id="WP_239678979.1">
    <property type="nucleotide sequence ID" value="NZ_CP070499.1"/>
</dbReference>
<feature type="region of interest" description="Disordered" evidence="1">
    <location>
        <begin position="357"/>
        <end position="392"/>
    </location>
</feature>
<dbReference type="InterPro" id="IPR019660">
    <property type="entry name" value="Put_sensory_transdc_reg_YbjN"/>
</dbReference>
<dbReference type="Pfam" id="PF10722">
    <property type="entry name" value="YbjN"/>
    <property type="match status" value="1"/>
</dbReference>
<protein>
    <submittedName>
        <fullName evidence="2">YbjN domain-containing protein</fullName>
    </submittedName>
</protein>
<evidence type="ECO:0000313" key="2">
    <source>
        <dbReference type="EMBL" id="QSB16743.1"/>
    </source>
</evidence>
<evidence type="ECO:0000313" key="3">
    <source>
        <dbReference type="Proteomes" id="UP000662857"/>
    </source>
</evidence>
<evidence type="ECO:0000256" key="1">
    <source>
        <dbReference type="SAM" id="MobiDB-lite"/>
    </source>
</evidence>
<dbReference type="Proteomes" id="UP000662857">
    <property type="component" value="Chromosome"/>
</dbReference>
<accession>A0A895YN59</accession>